<feature type="domain" description="FRG" evidence="2">
    <location>
        <begin position="138"/>
        <end position="231"/>
    </location>
</feature>
<dbReference type="Gene3D" id="2.30.29.80">
    <property type="match status" value="1"/>
</dbReference>
<dbReference type="Pfam" id="PF07411">
    <property type="entry name" value="DUF1508"/>
    <property type="match status" value="2"/>
</dbReference>
<protein>
    <submittedName>
        <fullName evidence="3">Yegp protein</fullName>
    </submittedName>
</protein>
<dbReference type="EMBL" id="LR134300">
    <property type="protein sequence ID" value="VEE47867.1"/>
    <property type="molecule type" value="Genomic_DNA"/>
</dbReference>
<evidence type="ECO:0000313" key="3">
    <source>
        <dbReference type="EMBL" id="VEE47867.1"/>
    </source>
</evidence>
<dbReference type="InterPro" id="IPR010879">
    <property type="entry name" value="DUF1508"/>
</dbReference>
<dbReference type="InterPro" id="IPR014966">
    <property type="entry name" value="FRG-dom"/>
</dbReference>
<reference evidence="3 4" key="1">
    <citation type="submission" date="2018-12" db="EMBL/GenBank/DDBJ databases">
        <authorList>
            <consortium name="Pathogen Informatics"/>
        </authorList>
    </citation>
    <scope>NUCLEOTIDE SEQUENCE [LARGE SCALE GENOMIC DNA]</scope>
    <source>
        <strain evidence="3 4">NCTC10783</strain>
    </source>
</reference>
<dbReference type="PANTHER" id="PTHR40606">
    <property type="match status" value="1"/>
</dbReference>
<name>A0A3S4MYZ9_PSEFL</name>
<proteinExistence type="inferred from homology"/>
<dbReference type="SUPFAM" id="SSF160113">
    <property type="entry name" value="YegP-like"/>
    <property type="match status" value="2"/>
</dbReference>
<evidence type="ECO:0000256" key="1">
    <source>
        <dbReference type="ARBA" id="ARBA00007576"/>
    </source>
</evidence>
<dbReference type="InterPro" id="IPR051141">
    <property type="entry name" value="UPF0339_domain"/>
</dbReference>
<dbReference type="AlphaFoldDB" id="A0A3S4MYZ9"/>
<gene>
    <name evidence="3" type="primary">yegP_1</name>
    <name evidence="3" type="ORF">NCTC10783_03761</name>
</gene>
<dbReference type="Proteomes" id="UP000278078">
    <property type="component" value="Chromosome"/>
</dbReference>
<accession>A0A3S4MYZ9</accession>
<dbReference type="InterPro" id="IPR036913">
    <property type="entry name" value="YegP-like_sf"/>
</dbReference>
<organism evidence="3 4">
    <name type="scientific">Pseudomonas fluorescens</name>
    <dbReference type="NCBI Taxonomy" id="294"/>
    <lineage>
        <taxon>Bacteria</taxon>
        <taxon>Pseudomonadati</taxon>
        <taxon>Pseudomonadota</taxon>
        <taxon>Gammaproteobacteria</taxon>
        <taxon>Pseudomonadales</taxon>
        <taxon>Pseudomonadaceae</taxon>
        <taxon>Pseudomonas</taxon>
    </lineage>
</organism>
<comment type="similarity">
    <text evidence="1">Belongs to the UPF0339 family. Duplicated subfamily.</text>
</comment>
<sequence>MSGNFHLKKSNDGGYLFTLRAKNGEILLASSTFPNFESAKAAIFKITKNKDIDSNYEIKESKNGKCYFTINTEDGKILAQSQMYASRVSALRGISAVKDYATLKSPSILDSQGGEKSTSKIGSVRTFISAIEGIEQDATSVIFYRGHGNHTYKLTPSLYRNSGWVRNEHVIFHELVLRCPSDFELSGSTFNILVKMQHYSLPTRLLDITTNPLVALYFACTGGGTADAEVIMFRIPKDEIRYYDSDRVSVISNIGRLPSHSRFPQKTSLEKFNENEDIIKLVREIQREKPYFEARINPSDVSSVVCVKPVLENPRIIKQDGAFLLFGVNKEKANPAEVPQKYLLSNDDFRLIITGKEKAKILEQLSSLGITRSTIYPEIEHVAGYLSEKYKD</sequence>
<dbReference type="PANTHER" id="PTHR40606:SF1">
    <property type="entry name" value="UPF0339 PROTEIN YEGP"/>
    <property type="match status" value="1"/>
</dbReference>
<dbReference type="Pfam" id="PF08867">
    <property type="entry name" value="FRG"/>
    <property type="match status" value="1"/>
</dbReference>
<evidence type="ECO:0000259" key="2">
    <source>
        <dbReference type="SMART" id="SM00901"/>
    </source>
</evidence>
<dbReference type="SMART" id="SM00901">
    <property type="entry name" value="FRG"/>
    <property type="match status" value="1"/>
</dbReference>
<evidence type="ECO:0000313" key="4">
    <source>
        <dbReference type="Proteomes" id="UP000278078"/>
    </source>
</evidence>